<reference evidence="1" key="1">
    <citation type="submission" date="2020-03" db="EMBL/GenBank/DDBJ databases">
        <title>Site-based positive gene gene selection in Geosmithia morbida across the United States reveals a broad range of putative effectors and factors for local host and environmental adapation.</title>
        <authorList>
            <person name="Onufrak A."/>
            <person name="Murdoch R.W."/>
            <person name="Gazis R."/>
            <person name="Huff M."/>
            <person name="Staton M."/>
            <person name="Klingeman W."/>
            <person name="Hadziabdic D."/>
        </authorList>
    </citation>
    <scope>NUCLEOTIDE SEQUENCE</scope>
    <source>
        <strain evidence="1">1262</strain>
    </source>
</reference>
<evidence type="ECO:0000313" key="1">
    <source>
        <dbReference type="EMBL" id="KAF4122296.1"/>
    </source>
</evidence>
<gene>
    <name evidence="1" type="ORF">GMORB2_7288</name>
</gene>
<dbReference type="OrthoDB" id="5212373at2759"/>
<sequence>MTPTPAHLDRVLYVPYHSHTTAHLPLYDITDEYRATVGDSPVGGSEFKLRLCVMRKPAWNTFDARVAFHVDVEADGSLLAVEERCLGIGHKVHVRLPSHPADETTIQATTPDGKDERQYSVQVTCPVPGRQRGRVTIQYPYFTLTRSDAGPASVAAPLQWQAYPIEKGALCYLLVDTRLHAAAGQETPADEAVRAIYHHAGMEDELPTRYSEGVLLLPRGQGGALDTLVTSSLLGLLRYDRSFARVAGRRQSAGRSKLSKVIRRVLGDGVRT</sequence>
<dbReference type="EMBL" id="JAANYQ010000009">
    <property type="protein sequence ID" value="KAF4122296.1"/>
    <property type="molecule type" value="Genomic_DNA"/>
</dbReference>
<proteinExistence type="predicted"/>
<protein>
    <submittedName>
        <fullName evidence="1">Uncharacterized protein</fullName>
    </submittedName>
</protein>
<comment type="caution">
    <text evidence="1">The sequence shown here is derived from an EMBL/GenBank/DDBJ whole genome shotgun (WGS) entry which is preliminary data.</text>
</comment>
<name>A0A9P5D389_9HYPO</name>
<dbReference type="AlphaFoldDB" id="A0A9P5D389"/>
<accession>A0A9P5D389</accession>
<dbReference type="Proteomes" id="UP000749293">
    <property type="component" value="Unassembled WGS sequence"/>
</dbReference>
<evidence type="ECO:0000313" key="2">
    <source>
        <dbReference type="Proteomes" id="UP000749293"/>
    </source>
</evidence>
<dbReference type="GeneID" id="55973511"/>
<organism evidence="1 2">
    <name type="scientific">Geosmithia morbida</name>
    <dbReference type="NCBI Taxonomy" id="1094350"/>
    <lineage>
        <taxon>Eukaryota</taxon>
        <taxon>Fungi</taxon>
        <taxon>Dikarya</taxon>
        <taxon>Ascomycota</taxon>
        <taxon>Pezizomycotina</taxon>
        <taxon>Sordariomycetes</taxon>
        <taxon>Hypocreomycetidae</taxon>
        <taxon>Hypocreales</taxon>
        <taxon>Bionectriaceae</taxon>
        <taxon>Geosmithia</taxon>
    </lineage>
</organism>
<dbReference type="RefSeq" id="XP_035320948.1">
    <property type="nucleotide sequence ID" value="XM_035469253.1"/>
</dbReference>
<keyword evidence="2" id="KW-1185">Reference proteome</keyword>